<protein>
    <submittedName>
        <fullName evidence="1">Uncharacterized protein</fullName>
    </submittedName>
</protein>
<reference evidence="1 2" key="1">
    <citation type="submission" date="2016-12" db="EMBL/GenBank/DDBJ databases">
        <title>Diversity of luminous bacteria.</title>
        <authorList>
            <person name="Yoshizawa S."/>
            <person name="Kogure K."/>
        </authorList>
    </citation>
    <scope>NUCLEOTIDE SEQUENCE [LARGE SCALE GENOMIC DNA]</scope>
    <source>
        <strain evidence="1 2">SA4-48</strain>
    </source>
</reference>
<dbReference type="Proteomes" id="UP000239007">
    <property type="component" value="Unassembled WGS sequence"/>
</dbReference>
<evidence type="ECO:0000313" key="1">
    <source>
        <dbReference type="EMBL" id="PQJ52990.1"/>
    </source>
</evidence>
<dbReference type="OrthoDB" id="6196575at2"/>
<sequence>MNLNGARFNLMHTVRNTMINKIKALDMNLSPMHLKSLKIISTIDDCTGQKLAGFMGRDKGLNQRIISQNFLIKKDNEKDKRSE</sequence>
<dbReference type="EMBL" id="MSCH01000003">
    <property type="protein sequence ID" value="PQJ52990.1"/>
    <property type="molecule type" value="Genomic_DNA"/>
</dbReference>
<evidence type="ECO:0000313" key="2">
    <source>
        <dbReference type="Proteomes" id="UP000239007"/>
    </source>
</evidence>
<accession>A0A2S7UUP0</accession>
<gene>
    <name evidence="1" type="ORF">BTO11_04510</name>
</gene>
<dbReference type="AlphaFoldDB" id="A0A2S7UUP0"/>
<proteinExistence type="predicted"/>
<name>A0A2S7UUP0_9GAMM</name>
<comment type="caution">
    <text evidence="1">The sequence shown here is derived from an EMBL/GenBank/DDBJ whole genome shotgun (WGS) entry which is preliminary data.</text>
</comment>
<keyword evidence="2" id="KW-1185">Reference proteome</keyword>
<organism evidence="1 2">
    <name type="scientific">Psychrosphaera saromensis</name>
    <dbReference type="NCBI Taxonomy" id="716813"/>
    <lineage>
        <taxon>Bacteria</taxon>
        <taxon>Pseudomonadati</taxon>
        <taxon>Pseudomonadota</taxon>
        <taxon>Gammaproteobacteria</taxon>
        <taxon>Alteromonadales</taxon>
        <taxon>Pseudoalteromonadaceae</taxon>
        <taxon>Psychrosphaera</taxon>
    </lineage>
</organism>
<dbReference type="RefSeq" id="WP_105051464.1">
    <property type="nucleotide sequence ID" value="NZ_BMYG01000008.1"/>
</dbReference>